<name>A0A3B0RV65_9ZZZZ</name>
<evidence type="ECO:0000256" key="1">
    <source>
        <dbReference type="SAM" id="Phobius"/>
    </source>
</evidence>
<keyword evidence="1" id="KW-1133">Transmembrane helix</keyword>
<feature type="transmembrane region" description="Helical" evidence="1">
    <location>
        <begin position="12"/>
        <end position="30"/>
    </location>
</feature>
<dbReference type="InterPro" id="IPR021309">
    <property type="entry name" value="YgaP-like_TM"/>
</dbReference>
<feature type="transmembrane region" description="Helical" evidence="1">
    <location>
        <begin position="36"/>
        <end position="56"/>
    </location>
</feature>
<keyword evidence="1" id="KW-0812">Transmembrane</keyword>
<proteinExistence type="predicted"/>
<dbReference type="Pfam" id="PF11127">
    <property type="entry name" value="YgaP-like_TM"/>
    <property type="match status" value="1"/>
</dbReference>
<keyword evidence="1" id="KW-0472">Membrane</keyword>
<evidence type="ECO:0000313" key="3">
    <source>
        <dbReference type="EMBL" id="VAV97684.1"/>
    </source>
</evidence>
<protein>
    <recommendedName>
        <fullName evidence="2">Inner membrane protein YgaP-like transmembrane domain-containing protein</fullName>
    </recommendedName>
</protein>
<dbReference type="AlphaFoldDB" id="A0A3B0RV65"/>
<feature type="domain" description="Inner membrane protein YgaP-like transmembrane" evidence="2">
    <location>
        <begin position="1"/>
        <end position="60"/>
    </location>
</feature>
<evidence type="ECO:0000259" key="2">
    <source>
        <dbReference type="Pfam" id="PF11127"/>
    </source>
</evidence>
<organism evidence="3">
    <name type="scientific">hydrothermal vent metagenome</name>
    <dbReference type="NCBI Taxonomy" id="652676"/>
    <lineage>
        <taxon>unclassified sequences</taxon>
        <taxon>metagenomes</taxon>
        <taxon>ecological metagenomes</taxon>
    </lineage>
</organism>
<reference evidence="3" key="1">
    <citation type="submission" date="2018-06" db="EMBL/GenBank/DDBJ databases">
        <authorList>
            <person name="Zhirakovskaya E."/>
        </authorList>
    </citation>
    <scope>NUCLEOTIDE SEQUENCE</scope>
</reference>
<accession>A0A3B0RV65</accession>
<sequence>MKINVGGLDRFLRIVVGTLLIASALTGYFAPWGWIGVVPLVTALVGWCPAYSILGLNSCPLSKDK</sequence>
<dbReference type="EMBL" id="UOEJ01000091">
    <property type="protein sequence ID" value="VAV97684.1"/>
    <property type="molecule type" value="Genomic_DNA"/>
</dbReference>
<gene>
    <name evidence="3" type="ORF">MNBD_ALPHA01-1911</name>
</gene>